<evidence type="ECO:0000256" key="6">
    <source>
        <dbReference type="ARBA" id="ARBA00023034"/>
    </source>
</evidence>
<keyword evidence="6" id="KW-0333">Golgi apparatus</keyword>
<keyword evidence="4" id="KW-0813">Transport</keyword>
<comment type="subcellular location">
    <subcellularLocation>
        <location evidence="1">Golgi apparatus membrane</location>
        <topology evidence="1">Peripheral membrane protein</topology>
    </subcellularLocation>
</comment>
<evidence type="ECO:0000256" key="1">
    <source>
        <dbReference type="ARBA" id="ARBA00004395"/>
    </source>
</evidence>
<dbReference type="PANTHER" id="PTHR21311">
    <property type="entry name" value="CONSERVED OLIGOMERIC GOLGI COMPLEX COMPONENT 8"/>
    <property type="match status" value="1"/>
</dbReference>
<sequence>MENDRTAPALLYKVRGKYGRQDYSRFDNIASSHMRAGRGSIGKVEVDCRFLFKESQWGVIGESKNPAGILFLDLGLRQPPDCKLESATVTVTLEAEDKEEDGIQHRSACPVKFTDHYGPKSLVGEPSREQNRKVKRRTPEMQVMGYGAGGLGVDKEKIVQRCSRWKFSGQLCSSKGNVWYNRLQWDLEENPLERQPTHSNLIHTAFALEHNATRFYMTVHVSGKLARLSDRLRLKFRSKEEENQDIVTKIEWRDGYESRLRLDAIAKSLHPAMQLQNMSQVAMEVPSAMPATFHPATASLLAPAPQHPSTTPWSGPGLLGSVDTEPLRVADSGEHLQTPSLQDLRMAAGIVPQLPSPCQLPATPQQPDVDQASESSGSETLVNSTATTPVDENDIEPTADSCKDGLKKTPETNSKGSVAAVAWVGLAVILFYWLGTNTGTLVLRLFGALAQSSHGLLLSLQALSKKSHKQIIESASHHATLHTTLPALAASTADLRNAIPKLDSEAVRFSTTFSKSSDSDVLARRKKALLLSRNVERLVDVLELPTLLSSSISTAPVNYSSALDLNGHIRRLHSIYPKSPLVDSISTQADDAMRTMAANLILSLKAPGLKLAASLRTISWLRRVLPDLEAAAATAATTVASSNSTSASKGHDAQERVLGALFLVCRLATLMTMLEALEPLRELADQEKARQKAAAGGHAWSGGQQTERYLKRYVEIFREQSFAIVSMFRSIFPAATAVTSDGPAAGDGAGPAAAQQGAGSDPLEPMPSALATFPLYLVDMLLETLQVYLPTVRDQAARDSLLTQVLYCAGSLGRLGGDFGLFLATLDVGPEAEEEWVEVVKRHRALAGRLESIVGDQRRGS</sequence>
<evidence type="ECO:0000256" key="9">
    <source>
        <dbReference type="SAM" id="MobiDB-lite"/>
    </source>
</evidence>
<keyword evidence="11" id="KW-1185">Reference proteome</keyword>
<keyword evidence="7" id="KW-0472">Membrane</keyword>
<reference evidence="10" key="1">
    <citation type="submission" date="2023-02" db="EMBL/GenBank/DDBJ databases">
        <authorList>
            <person name="Palmer J.M."/>
        </authorList>
    </citation>
    <scope>NUCLEOTIDE SEQUENCE</scope>
    <source>
        <strain evidence="10">FW57</strain>
    </source>
</reference>
<organism evidence="10 11">
    <name type="scientific">Staphylotrichum longicolle</name>
    <dbReference type="NCBI Taxonomy" id="669026"/>
    <lineage>
        <taxon>Eukaryota</taxon>
        <taxon>Fungi</taxon>
        <taxon>Dikarya</taxon>
        <taxon>Ascomycota</taxon>
        <taxon>Pezizomycotina</taxon>
        <taxon>Sordariomycetes</taxon>
        <taxon>Sordariomycetidae</taxon>
        <taxon>Sordariales</taxon>
        <taxon>Chaetomiaceae</taxon>
        <taxon>Staphylotrichum</taxon>
    </lineage>
</organism>
<protein>
    <recommendedName>
        <fullName evidence="3">Conserved oligomeric Golgi complex subunit 8</fullName>
    </recommendedName>
    <alternativeName>
        <fullName evidence="8">Component of oligomeric Golgi complex 8</fullName>
    </alternativeName>
</protein>
<dbReference type="GO" id="GO:0017119">
    <property type="term" value="C:Golgi transport complex"/>
    <property type="evidence" value="ECO:0007669"/>
    <property type="project" value="InterPro"/>
</dbReference>
<comment type="caution">
    <text evidence="10">The sequence shown here is derived from an EMBL/GenBank/DDBJ whole genome shotgun (WGS) entry which is preliminary data.</text>
</comment>
<dbReference type="EMBL" id="JAHCVI010000001">
    <property type="protein sequence ID" value="KAG7292128.1"/>
    <property type="molecule type" value="Genomic_DNA"/>
</dbReference>
<dbReference type="AlphaFoldDB" id="A0AAD4I4F5"/>
<evidence type="ECO:0000256" key="2">
    <source>
        <dbReference type="ARBA" id="ARBA00006419"/>
    </source>
</evidence>
<comment type="similarity">
    <text evidence="2">Belongs to the COG8 family.</text>
</comment>
<keyword evidence="5" id="KW-0653">Protein transport</keyword>
<evidence type="ECO:0000313" key="11">
    <source>
        <dbReference type="Proteomes" id="UP001197093"/>
    </source>
</evidence>
<proteinExistence type="inferred from homology"/>
<dbReference type="GO" id="GO:0006891">
    <property type="term" value="P:intra-Golgi vesicle-mediated transport"/>
    <property type="evidence" value="ECO:0007669"/>
    <property type="project" value="TreeGrafter"/>
</dbReference>
<evidence type="ECO:0000256" key="7">
    <source>
        <dbReference type="ARBA" id="ARBA00023136"/>
    </source>
</evidence>
<accession>A0AAD4I4F5</accession>
<evidence type="ECO:0000313" key="10">
    <source>
        <dbReference type="EMBL" id="KAG7292128.1"/>
    </source>
</evidence>
<evidence type="ECO:0000256" key="4">
    <source>
        <dbReference type="ARBA" id="ARBA00022448"/>
    </source>
</evidence>
<feature type="compositionally biased region" description="Polar residues" evidence="9">
    <location>
        <begin position="362"/>
        <end position="390"/>
    </location>
</feature>
<feature type="compositionally biased region" description="Low complexity" evidence="9">
    <location>
        <begin position="743"/>
        <end position="759"/>
    </location>
</feature>
<dbReference type="Proteomes" id="UP001197093">
    <property type="component" value="Unassembled WGS sequence"/>
</dbReference>
<dbReference type="InterPro" id="IPR007255">
    <property type="entry name" value="COG8"/>
</dbReference>
<dbReference type="GO" id="GO:0015031">
    <property type="term" value="P:protein transport"/>
    <property type="evidence" value="ECO:0007669"/>
    <property type="project" value="UniProtKB-KW"/>
</dbReference>
<name>A0AAD4I4F5_9PEZI</name>
<feature type="region of interest" description="Disordered" evidence="9">
    <location>
        <begin position="353"/>
        <end position="413"/>
    </location>
</feature>
<dbReference type="Pfam" id="PF04124">
    <property type="entry name" value="Dor1"/>
    <property type="match status" value="1"/>
</dbReference>
<evidence type="ECO:0000256" key="5">
    <source>
        <dbReference type="ARBA" id="ARBA00022927"/>
    </source>
</evidence>
<dbReference type="GO" id="GO:0000139">
    <property type="term" value="C:Golgi membrane"/>
    <property type="evidence" value="ECO:0007669"/>
    <property type="project" value="UniProtKB-SubCell"/>
</dbReference>
<feature type="region of interest" description="Disordered" evidence="9">
    <location>
        <begin position="301"/>
        <end position="324"/>
    </location>
</feature>
<dbReference type="PANTHER" id="PTHR21311:SF0">
    <property type="entry name" value="CONSERVED OLIGOMERIC GOLGI COMPLEX SUBUNIT 8"/>
    <property type="match status" value="1"/>
</dbReference>
<feature type="region of interest" description="Disordered" evidence="9">
    <location>
        <begin position="743"/>
        <end position="763"/>
    </location>
</feature>
<feature type="compositionally biased region" description="Basic and acidic residues" evidence="9">
    <location>
        <begin position="401"/>
        <end position="410"/>
    </location>
</feature>
<gene>
    <name evidence="10" type="ORF">NEMBOFW57_002161</name>
</gene>
<evidence type="ECO:0000256" key="3">
    <source>
        <dbReference type="ARBA" id="ARBA00020983"/>
    </source>
</evidence>
<evidence type="ECO:0000256" key="8">
    <source>
        <dbReference type="ARBA" id="ARBA00031347"/>
    </source>
</evidence>